<evidence type="ECO:0000256" key="5">
    <source>
        <dbReference type="SAM" id="Phobius"/>
    </source>
</evidence>
<dbReference type="Proteomes" id="UP000679220">
    <property type="component" value="Unassembled WGS sequence"/>
</dbReference>
<dbReference type="InterPro" id="IPR033881">
    <property type="entry name" value="vWA_BatA_type"/>
</dbReference>
<dbReference type="InterPro" id="IPR002035">
    <property type="entry name" value="VWF_A"/>
</dbReference>
<evidence type="ECO:0000259" key="6">
    <source>
        <dbReference type="PROSITE" id="PS50234"/>
    </source>
</evidence>
<dbReference type="InterPro" id="IPR050768">
    <property type="entry name" value="UPF0353/GerABKA_families"/>
</dbReference>
<keyword evidence="3 5" id="KW-1133">Transmembrane helix</keyword>
<dbReference type="PANTHER" id="PTHR22550">
    <property type="entry name" value="SPORE GERMINATION PROTEIN"/>
    <property type="match status" value="1"/>
</dbReference>
<feature type="transmembrane region" description="Helical" evidence="5">
    <location>
        <begin position="304"/>
        <end position="321"/>
    </location>
</feature>
<gene>
    <name evidence="7" type="ORF">KDU71_04705</name>
</gene>
<accession>A0A941F137</accession>
<evidence type="ECO:0000256" key="1">
    <source>
        <dbReference type="ARBA" id="ARBA00022475"/>
    </source>
</evidence>
<dbReference type="InterPro" id="IPR024163">
    <property type="entry name" value="Aerotolerance_reg_N"/>
</dbReference>
<feature type="domain" description="VWFA" evidence="6">
    <location>
        <begin position="92"/>
        <end position="284"/>
    </location>
</feature>
<dbReference type="SUPFAM" id="SSF53300">
    <property type="entry name" value="vWA-like"/>
    <property type="match status" value="1"/>
</dbReference>
<dbReference type="CDD" id="cd01467">
    <property type="entry name" value="vWA_BatA_type"/>
    <property type="match status" value="1"/>
</dbReference>
<evidence type="ECO:0000256" key="2">
    <source>
        <dbReference type="ARBA" id="ARBA00022692"/>
    </source>
</evidence>
<dbReference type="AlphaFoldDB" id="A0A941F137"/>
<organism evidence="7 8">
    <name type="scientific">Carboxylicivirga sediminis</name>
    <dbReference type="NCBI Taxonomy" id="2006564"/>
    <lineage>
        <taxon>Bacteria</taxon>
        <taxon>Pseudomonadati</taxon>
        <taxon>Bacteroidota</taxon>
        <taxon>Bacteroidia</taxon>
        <taxon>Marinilabiliales</taxon>
        <taxon>Marinilabiliaceae</taxon>
        <taxon>Carboxylicivirga</taxon>
    </lineage>
</organism>
<feature type="transmembrane region" description="Helical" evidence="5">
    <location>
        <begin position="6"/>
        <end position="27"/>
    </location>
</feature>
<comment type="caution">
    <text evidence="7">The sequence shown here is derived from an EMBL/GenBank/DDBJ whole genome shotgun (WGS) entry which is preliminary data.</text>
</comment>
<keyword evidence="8" id="KW-1185">Reference proteome</keyword>
<sequence length="330" mass="37623">MNNITFTQPYFFWLLLIVPAYIAWYVWKQKGMQASLKISTLRGFAKAPTSNKVYLRHLLFVFRVLSIILLIFVLARPQSSNSFRNEITEGIDIMMALDISGSMLAEDFKPNRLEAAKEVAAEFIKGRPNDKIGLVIYAAESFTQCPLTTDHNVLQNLFRDINMGDLEDGTAIGMGLATAVQRIKDSEAKSKVIILVSDGENNRGEIAPMTAAEIAKTFGIRVYTIGVGTNGMAPFPMQTVFGKQYQQMEVKIDEELLQGIADLTDGRYFRATDKQKLDEIYKEIDLLEKTRIEVREYTKRKEEYWWFAAFAGLFLMLEIFMRSTVFRNLP</sequence>
<evidence type="ECO:0000313" key="7">
    <source>
        <dbReference type="EMBL" id="MBR8534851.1"/>
    </source>
</evidence>
<evidence type="ECO:0000313" key="8">
    <source>
        <dbReference type="Proteomes" id="UP000679220"/>
    </source>
</evidence>
<keyword evidence="4 5" id="KW-0472">Membrane</keyword>
<keyword evidence="1" id="KW-1003">Cell membrane</keyword>
<dbReference type="Pfam" id="PF07584">
    <property type="entry name" value="BatA"/>
    <property type="match status" value="1"/>
</dbReference>
<dbReference type="Gene3D" id="3.40.50.410">
    <property type="entry name" value="von Willebrand factor, type A domain"/>
    <property type="match status" value="1"/>
</dbReference>
<name>A0A941F137_9BACT</name>
<dbReference type="Pfam" id="PF00092">
    <property type="entry name" value="VWA"/>
    <property type="match status" value="1"/>
</dbReference>
<reference evidence="7" key="1">
    <citation type="journal article" date="2018" name="Int. J. Syst. Evol. Microbiol.">
        <title>Carboxylicivirga sediminis sp. nov., isolated from coastal sediment.</title>
        <authorList>
            <person name="Wang F.Q."/>
            <person name="Ren L.H."/>
            <person name="Zou R.J."/>
            <person name="Sun Y.Z."/>
            <person name="Liu X.J."/>
            <person name="Jiang F."/>
            <person name="Liu L.J."/>
        </authorList>
    </citation>
    <scope>NUCLEOTIDE SEQUENCE</scope>
    <source>
        <strain evidence="7">JR1</strain>
    </source>
</reference>
<dbReference type="PANTHER" id="PTHR22550:SF5">
    <property type="entry name" value="LEUCINE ZIPPER PROTEIN 4"/>
    <property type="match status" value="1"/>
</dbReference>
<dbReference type="SMART" id="SM00327">
    <property type="entry name" value="VWA"/>
    <property type="match status" value="1"/>
</dbReference>
<proteinExistence type="predicted"/>
<evidence type="ECO:0000256" key="4">
    <source>
        <dbReference type="ARBA" id="ARBA00023136"/>
    </source>
</evidence>
<dbReference type="PROSITE" id="PS50234">
    <property type="entry name" value="VWFA"/>
    <property type="match status" value="1"/>
</dbReference>
<reference evidence="7" key="2">
    <citation type="submission" date="2021-04" db="EMBL/GenBank/DDBJ databases">
        <authorList>
            <person name="Zhang T."/>
            <person name="Zhang Y."/>
            <person name="Lu D."/>
            <person name="Zuo D."/>
            <person name="Du Z."/>
        </authorList>
    </citation>
    <scope>NUCLEOTIDE SEQUENCE</scope>
    <source>
        <strain evidence="7">JR1</strain>
    </source>
</reference>
<dbReference type="EMBL" id="JAGTAR010000005">
    <property type="protein sequence ID" value="MBR8534851.1"/>
    <property type="molecule type" value="Genomic_DNA"/>
</dbReference>
<evidence type="ECO:0000256" key="3">
    <source>
        <dbReference type="ARBA" id="ARBA00022989"/>
    </source>
</evidence>
<keyword evidence="2 5" id="KW-0812">Transmembrane</keyword>
<feature type="transmembrane region" description="Helical" evidence="5">
    <location>
        <begin position="54"/>
        <end position="75"/>
    </location>
</feature>
<protein>
    <submittedName>
        <fullName evidence="7">VWA domain-containing protein</fullName>
    </submittedName>
</protein>
<dbReference type="InterPro" id="IPR036465">
    <property type="entry name" value="vWFA_dom_sf"/>
</dbReference>